<protein>
    <submittedName>
        <fullName evidence="3">Uncharacterized protein</fullName>
    </submittedName>
</protein>
<feature type="transmembrane region" description="Helical" evidence="2">
    <location>
        <begin position="15"/>
        <end position="35"/>
    </location>
</feature>
<keyword evidence="2" id="KW-1133">Transmembrane helix</keyword>
<evidence type="ECO:0000313" key="3">
    <source>
        <dbReference type="EMBL" id="KAK3801623.1"/>
    </source>
</evidence>
<feature type="transmembrane region" description="Helical" evidence="2">
    <location>
        <begin position="101"/>
        <end position="123"/>
    </location>
</feature>
<evidence type="ECO:0000313" key="4">
    <source>
        <dbReference type="Proteomes" id="UP001283361"/>
    </source>
</evidence>
<dbReference type="AlphaFoldDB" id="A0AAE1B8E8"/>
<accession>A0AAE1B8E8</accession>
<evidence type="ECO:0000256" key="2">
    <source>
        <dbReference type="SAM" id="Phobius"/>
    </source>
</evidence>
<name>A0AAE1B8E8_9GAST</name>
<sequence length="361" mass="41096">MISGEDAHPLFILRATYWAVGRVFVHSLITVAMTIQWSTRQSNNITNASFIFETYVDGYDTFFNNRTFIEEQHNATKTLIRIQSSDHFLDTDTGQWFSWSLTYMLVPVVYLLSIFLNITNITIFTKAGLTDGVSVIFLSLSISDMLYSSFYIINRVLRLSQNILVMTYKLRQAAATRQSMTPTVDQTAKYVEKDKKSDAAKGSFLSKKELRVIRSVNIICVVFIAGTAPKCIIEACNIPDRGSERSKFMKVSDRYSMQVKELGMTEVAWLARRKKELRAARGVKRRVSDKRELKTHGRRRENELKGKESSEWEPIQASVSVVRHTNHFNQMTGSGKNVTAASRNHTLYKIQNCTSSCGSCE</sequence>
<reference evidence="3" key="1">
    <citation type="journal article" date="2023" name="G3 (Bethesda)">
        <title>A reference genome for the long-term kleptoplast-retaining sea slug Elysia crispata morphotype clarki.</title>
        <authorList>
            <person name="Eastman K.E."/>
            <person name="Pendleton A.L."/>
            <person name="Shaikh M.A."/>
            <person name="Suttiyut T."/>
            <person name="Ogas R."/>
            <person name="Tomko P."/>
            <person name="Gavelis G."/>
            <person name="Widhalm J.R."/>
            <person name="Wisecaver J.H."/>
        </authorList>
    </citation>
    <scope>NUCLEOTIDE SEQUENCE</scope>
    <source>
        <strain evidence="3">ECLA1</strain>
    </source>
</reference>
<feature type="region of interest" description="Disordered" evidence="1">
    <location>
        <begin position="282"/>
        <end position="311"/>
    </location>
</feature>
<comment type="caution">
    <text evidence="3">The sequence shown here is derived from an EMBL/GenBank/DDBJ whole genome shotgun (WGS) entry which is preliminary data.</text>
</comment>
<feature type="compositionally biased region" description="Basic and acidic residues" evidence="1">
    <location>
        <begin position="289"/>
        <end position="310"/>
    </location>
</feature>
<dbReference type="EMBL" id="JAWDGP010000289">
    <property type="protein sequence ID" value="KAK3801623.1"/>
    <property type="molecule type" value="Genomic_DNA"/>
</dbReference>
<dbReference type="Proteomes" id="UP001283361">
    <property type="component" value="Unassembled WGS sequence"/>
</dbReference>
<evidence type="ECO:0000256" key="1">
    <source>
        <dbReference type="SAM" id="MobiDB-lite"/>
    </source>
</evidence>
<gene>
    <name evidence="3" type="ORF">RRG08_053692</name>
</gene>
<keyword evidence="4" id="KW-1185">Reference proteome</keyword>
<proteinExistence type="predicted"/>
<organism evidence="3 4">
    <name type="scientific">Elysia crispata</name>
    <name type="common">lettuce slug</name>
    <dbReference type="NCBI Taxonomy" id="231223"/>
    <lineage>
        <taxon>Eukaryota</taxon>
        <taxon>Metazoa</taxon>
        <taxon>Spiralia</taxon>
        <taxon>Lophotrochozoa</taxon>
        <taxon>Mollusca</taxon>
        <taxon>Gastropoda</taxon>
        <taxon>Heterobranchia</taxon>
        <taxon>Euthyneura</taxon>
        <taxon>Panpulmonata</taxon>
        <taxon>Sacoglossa</taxon>
        <taxon>Placobranchoidea</taxon>
        <taxon>Plakobranchidae</taxon>
        <taxon>Elysia</taxon>
    </lineage>
</organism>
<keyword evidence="2" id="KW-0472">Membrane</keyword>
<feature type="transmembrane region" description="Helical" evidence="2">
    <location>
        <begin position="135"/>
        <end position="153"/>
    </location>
</feature>
<keyword evidence="2" id="KW-0812">Transmembrane</keyword>